<evidence type="ECO:0000313" key="1">
    <source>
        <dbReference type="EMBL" id="KAA1088498.1"/>
    </source>
</evidence>
<evidence type="ECO:0000313" key="2">
    <source>
        <dbReference type="EMBL" id="KAA1105494.1"/>
    </source>
</evidence>
<proteinExistence type="predicted"/>
<sequence>MGIGRDELMISQRGADLPCCRSGLQLIPAEFATCAMYDHPEPGDWSMQPDQSFSLDIVNLEECHLNETGRFVRLCAGSHSSLTANDGFFNTNAPSAGRLAVKFGSWAASDGQPNSAIGVAPLQQLGHRQAIVLRQGLRVSSRLNTGWVAACSQAELSSSH</sequence>
<dbReference type="Proteomes" id="UP000325313">
    <property type="component" value="Unassembled WGS sequence"/>
</dbReference>
<name>A0A5B0NKI3_PUCGR</name>
<evidence type="ECO:0000313" key="4">
    <source>
        <dbReference type="Proteomes" id="UP000325313"/>
    </source>
</evidence>
<evidence type="ECO:0000313" key="3">
    <source>
        <dbReference type="Proteomes" id="UP000324748"/>
    </source>
</evidence>
<dbReference type="Proteomes" id="UP000324748">
    <property type="component" value="Unassembled WGS sequence"/>
</dbReference>
<organism evidence="1 4">
    <name type="scientific">Puccinia graminis f. sp. tritici</name>
    <dbReference type="NCBI Taxonomy" id="56615"/>
    <lineage>
        <taxon>Eukaryota</taxon>
        <taxon>Fungi</taxon>
        <taxon>Dikarya</taxon>
        <taxon>Basidiomycota</taxon>
        <taxon>Pucciniomycotina</taxon>
        <taxon>Pucciniomycetes</taxon>
        <taxon>Pucciniales</taxon>
        <taxon>Pucciniaceae</taxon>
        <taxon>Puccinia</taxon>
    </lineage>
</organism>
<keyword evidence="3" id="KW-1185">Reference proteome</keyword>
<dbReference type="AlphaFoldDB" id="A0A5B0NKI3"/>
<dbReference type="EMBL" id="VDEP01000406">
    <property type="protein sequence ID" value="KAA1088498.1"/>
    <property type="molecule type" value="Genomic_DNA"/>
</dbReference>
<reference evidence="3 4" key="1">
    <citation type="submission" date="2019-05" db="EMBL/GenBank/DDBJ databases">
        <title>Emergence of the Ug99 lineage of the wheat stem rust pathogen through somatic hybridization.</title>
        <authorList>
            <person name="Li F."/>
            <person name="Upadhyaya N.M."/>
            <person name="Sperschneider J."/>
            <person name="Matny O."/>
            <person name="Nguyen-Phuc H."/>
            <person name="Mago R."/>
            <person name="Raley C."/>
            <person name="Miller M.E."/>
            <person name="Silverstein K.A.T."/>
            <person name="Henningsen E."/>
            <person name="Hirsch C.D."/>
            <person name="Visser B."/>
            <person name="Pretorius Z.A."/>
            <person name="Steffenson B.J."/>
            <person name="Schwessinger B."/>
            <person name="Dodds P.N."/>
            <person name="Figueroa M."/>
        </authorList>
    </citation>
    <scope>NUCLEOTIDE SEQUENCE [LARGE SCALE GENOMIC DNA]</scope>
    <source>
        <strain evidence="2">21-0</strain>
        <strain evidence="1 4">Ug99</strain>
    </source>
</reference>
<comment type="caution">
    <text evidence="1">The sequence shown here is derived from an EMBL/GenBank/DDBJ whole genome shotgun (WGS) entry which is preliminary data.</text>
</comment>
<accession>A0A5B0NKI3</accession>
<gene>
    <name evidence="2" type="ORF">PGT21_009079</name>
    <name evidence="1" type="ORF">PGTUg99_031229</name>
</gene>
<protein>
    <submittedName>
        <fullName evidence="1">Uncharacterized protein</fullName>
    </submittedName>
</protein>
<dbReference type="EMBL" id="VSWC01000040">
    <property type="protein sequence ID" value="KAA1105494.1"/>
    <property type="molecule type" value="Genomic_DNA"/>
</dbReference>